<dbReference type="STRING" id="28087.Lsai_1063"/>
<dbReference type="InterPro" id="IPR001764">
    <property type="entry name" value="Glyco_hydro_3_N"/>
</dbReference>
<evidence type="ECO:0000259" key="11">
    <source>
        <dbReference type="Pfam" id="PF00933"/>
    </source>
</evidence>
<dbReference type="GO" id="GO:0005975">
    <property type="term" value="P:carbohydrate metabolic process"/>
    <property type="evidence" value="ECO:0007669"/>
    <property type="project" value="InterPro"/>
</dbReference>
<evidence type="ECO:0000256" key="6">
    <source>
        <dbReference type="ARBA" id="ARBA00022984"/>
    </source>
</evidence>
<dbReference type="GO" id="GO:0071555">
    <property type="term" value="P:cell wall organization"/>
    <property type="evidence" value="ECO:0007669"/>
    <property type="project" value="UniProtKB-KW"/>
</dbReference>
<dbReference type="GO" id="GO:0051301">
    <property type="term" value="P:cell division"/>
    <property type="evidence" value="ECO:0007669"/>
    <property type="project" value="UniProtKB-KW"/>
</dbReference>
<dbReference type="InterPro" id="IPR022956">
    <property type="entry name" value="Beta_hexosaminidase_bac"/>
</dbReference>
<keyword evidence="8 10" id="KW-0131">Cell cycle</keyword>
<evidence type="ECO:0000256" key="8">
    <source>
        <dbReference type="ARBA" id="ARBA00023306"/>
    </source>
</evidence>
<dbReference type="HAMAP" id="MF_00364">
    <property type="entry name" value="NagZ"/>
    <property type="match status" value="1"/>
</dbReference>
<dbReference type="PANTHER" id="PTHR30480:SF13">
    <property type="entry name" value="BETA-HEXOSAMINIDASE"/>
    <property type="match status" value="1"/>
</dbReference>
<comment type="pathway">
    <text evidence="10">Cell wall biogenesis; peptidoglycan recycling.</text>
</comment>
<dbReference type="Gene3D" id="3.20.20.300">
    <property type="entry name" value="Glycoside hydrolase, family 3, N-terminal domain"/>
    <property type="match status" value="1"/>
</dbReference>
<dbReference type="GO" id="GO:0004563">
    <property type="term" value="F:beta-N-acetylhexosaminidase activity"/>
    <property type="evidence" value="ECO:0007669"/>
    <property type="project" value="UniProtKB-UniRule"/>
</dbReference>
<comment type="subcellular location">
    <subcellularLocation>
        <location evidence="10">Cytoplasm</location>
    </subcellularLocation>
</comment>
<dbReference type="NCBIfam" id="NF003740">
    <property type="entry name" value="PRK05337.1"/>
    <property type="match status" value="1"/>
</dbReference>
<feature type="active site" description="Nucleophile" evidence="10">
    <location>
        <position position="258"/>
    </location>
</feature>
<protein>
    <recommendedName>
        <fullName evidence="10">Beta-hexosaminidase</fullName>
        <ecNumber evidence="10">3.2.1.52</ecNumber>
    </recommendedName>
    <alternativeName>
        <fullName evidence="10">Beta-N-acetylhexosaminidase</fullName>
    </alternativeName>
    <alternativeName>
        <fullName evidence="10">N-acetyl-beta-glucosaminidase</fullName>
    </alternativeName>
</protein>
<evidence type="ECO:0000313" key="13">
    <source>
        <dbReference type="Proteomes" id="UP000054621"/>
    </source>
</evidence>
<dbReference type="InterPro" id="IPR019800">
    <property type="entry name" value="Glyco_hydro_3_AS"/>
</dbReference>
<dbReference type="AlphaFoldDB" id="A0A0W0YNJ4"/>
<dbReference type="eggNOG" id="COG1472">
    <property type="taxonomic scope" value="Bacteria"/>
</dbReference>
<dbReference type="PATRIC" id="fig|28087.4.peg.1127"/>
<dbReference type="GO" id="GO:0009254">
    <property type="term" value="P:peptidoglycan turnover"/>
    <property type="evidence" value="ECO:0007669"/>
    <property type="project" value="UniProtKB-UniRule"/>
</dbReference>
<dbReference type="PANTHER" id="PTHR30480">
    <property type="entry name" value="BETA-HEXOSAMINIDASE-RELATED"/>
    <property type="match status" value="1"/>
</dbReference>
<organism evidence="12 13">
    <name type="scientific">Legionella sainthelensi</name>
    <dbReference type="NCBI Taxonomy" id="28087"/>
    <lineage>
        <taxon>Bacteria</taxon>
        <taxon>Pseudomonadati</taxon>
        <taxon>Pseudomonadota</taxon>
        <taxon>Gammaproteobacteria</taxon>
        <taxon>Legionellales</taxon>
        <taxon>Legionellaceae</taxon>
        <taxon>Legionella</taxon>
    </lineage>
</organism>
<evidence type="ECO:0000256" key="4">
    <source>
        <dbReference type="ARBA" id="ARBA00022801"/>
    </source>
</evidence>
<dbReference type="Pfam" id="PF00933">
    <property type="entry name" value="Glyco_hydro_3"/>
    <property type="match status" value="1"/>
</dbReference>
<dbReference type="OrthoDB" id="9786661at2"/>
<dbReference type="GO" id="GO:0009252">
    <property type="term" value="P:peptidoglycan biosynthetic process"/>
    <property type="evidence" value="ECO:0007669"/>
    <property type="project" value="UniProtKB-KW"/>
</dbReference>
<evidence type="ECO:0000256" key="3">
    <source>
        <dbReference type="ARBA" id="ARBA00022618"/>
    </source>
</evidence>
<feature type="binding site" evidence="10">
    <location>
        <begin position="172"/>
        <end position="173"/>
    </location>
    <ligand>
        <name>substrate</name>
    </ligand>
</feature>
<reference evidence="12 13" key="1">
    <citation type="submission" date="2015-11" db="EMBL/GenBank/DDBJ databases">
        <title>Genomic analysis of 38 Legionella species identifies large and diverse effector repertoires.</title>
        <authorList>
            <person name="Burstein D."/>
            <person name="Amaro F."/>
            <person name="Zusman T."/>
            <person name="Lifshitz Z."/>
            <person name="Cohen O."/>
            <person name="Gilbert J.A."/>
            <person name="Pupko T."/>
            <person name="Shuman H.A."/>
            <person name="Segal G."/>
        </authorList>
    </citation>
    <scope>NUCLEOTIDE SEQUENCE [LARGE SCALE GENOMIC DNA]</scope>
    <source>
        <strain evidence="12 13">Mt.St.Helens-4</strain>
    </source>
</reference>
<feature type="binding site" evidence="10">
    <location>
        <position position="142"/>
    </location>
    <ligand>
        <name>substrate</name>
    </ligand>
</feature>
<dbReference type="Proteomes" id="UP000054621">
    <property type="component" value="Unassembled WGS sequence"/>
</dbReference>
<keyword evidence="4 10" id="KW-0378">Hydrolase</keyword>
<keyword evidence="6 10" id="KW-0573">Peptidoglycan synthesis</keyword>
<keyword evidence="9 10" id="KW-0961">Cell wall biogenesis/degradation</keyword>
<evidence type="ECO:0000256" key="10">
    <source>
        <dbReference type="HAMAP-Rule" id="MF_00364"/>
    </source>
</evidence>
<feature type="domain" description="Glycoside hydrolase family 3 N-terminal" evidence="11">
    <location>
        <begin position="17"/>
        <end position="312"/>
    </location>
</feature>
<evidence type="ECO:0000256" key="1">
    <source>
        <dbReference type="ARBA" id="ARBA00001231"/>
    </source>
</evidence>
<gene>
    <name evidence="10 12" type="primary">nagZ</name>
    <name evidence="12" type="ORF">Lsai_1063</name>
</gene>
<feature type="binding site" evidence="10">
    <location>
        <position position="66"/>
    </location>
    <ligand>
        <name>substrate</name>
    </ligand>
</feature>
<name>A0A0W0YNJ4_9GAMM</name>
<dbReference type="EMBL" id="LNYV01000013">
    <property type="protein sequence ID" value="KTD58456.1"/>
    <property type="molecule type" value="Genomic_DNA"/>
</dbReference>
<comment type="similarity">
    <text evidence="10">Belongs to the glycosyl hydrolase 3 family. NagZ subfamily.</text>
</comment>
<dbReference type="InterPro" id="IPR017853">
    <property type="entry name" value="GH"/>
</dbReference>
<evidence type="ECO:0000256" key="5">
    <source>
        <dbReference type="ARBA" id="ARBA00022960"/>
    </source>
</evidence>
<keyword evidence="5 10" id="KW-0133">Cell shape</keyword>
<evidence type="ECO:0000256" key="2">
    <source>
        <dbReference type="ARBA" id="ARBA00022490"/>
    </source>
</evidence>
<sequence length="363" mass="40242">MPGSNSNLFMIDLEGTELSDIERKILKHPNVGAVILFTRNFANPEQLEKLTSEIHAINPHIFIATDHEGGFIQRFLRHGFRSLPAARVYGDVYDLSPEAGIKLAKQYGELMAKDLLTCGVDLSLAPVLDLHDISPIVARLDRAFHQDPDAVVALANAFIEGMNNVGMPAVGKHFPGHGRISSDSHTTMPVSLTTFDELKIKDLKPFIELIKRERLSAIMPAHVTYKAVDANKPAGFSSIWLQEILRHDLGFTGLILSDCLSMTGADIGNLMTRAEEALNAGCDMLIVCHQPRHILLELLQTLTLPQSEESAARISHFKNQMLRFSHSEKNQVVPYLSHTLLGQQEHLADCTSQNLQFNTSKTI</sequence>
<comment type="caution">
    <text evidence="12">The sequence shown here is derived from an EMBL/GenBank/DDBJ whole genome shotgun (WGS) entry which is preliminary data.</text>
</comment>
<dbReference type="RefSeq" id="WP_027270866.1">
    <property type="nucleotide sequence ID" value="NZ_CAAAJE010000011.1"/>
</dbReference>
<dbReference type="InterPro" id="IPR050226">
    <property type="entry name" value="NagZ_Beta-hexosaminidase"/>
</dbReference>
<accession>A0A0W0YNJ4</accession>
<dbReference type="PROSITE" id="PS00775">
    <property type="entry name" value="GLYCOSYL_HYDROL_F3"/>
    <property type="match status" value="1"/>
</dbReference>
<evidence type="ECO:0000256" key="7">
    <source>
        <dbReference type="ARBA" id="ARBA00023295"/>
    </source>
</evidence>
<feature type="binding site" evidence="10">
    <location>
        <position position="74"/>
    </location>
    <ligand>
        <name>substrate</name>
    </ligand>
</feature>
<comment type="function">
    <text evidence="10">Plays a role in peptidoglycan recycling by cleaving the terminal beta-1,4-linked N-acetylglucosamine (GlcNAc) from peptide-linked peptidoglycan fragments, giving rise to free GlcNAc, anhydro-N-acetylmuramic acid and anhydro-N-acetylmuramic acid-linked peptides.</text>
</comment>
<evidence type="ECO:0000256" key="9">
    <source>
        <dbReference type="ARBA" id="ARBA00023316"/>
    </source>
</evidence>
<keyword evidence="3 10" id="KW-0132">Cell division</keyword>
<dbReference type="EC" id="3.2.1.52" evidence="10"/>
<dbReference type="InterPro" id="IPR036962">
    <property type="entry name" value="Glyco_hydro_3_N_sf"/>
</dbReference>
<dbReference type="GO" id="GO:0008360">
    <property type="term" value="P:regulation of cell shape"/>
    <property type="evidence" value="ECO:0007669"/>
    <property type="project" value="UniProtKB-KW"/>
</dbReference>
<dbReference type="SUPFAM" id="SSF51445">
    <property type="entry name" value="(Trans)glycosidases"/>
    <property type="match status" value="1"/>
</dbReference>
<feature type="active site" description="Proton donor/acceptor" evidence="10">
    <location>
        <position position="185"/>
    </location>
</feature>
<comment type="catalytic activity">
    <reaction evidence="1 10">
        <text>Hydrolysis of terminal non-reducing N-acetyl-D-hexosamine residues in N-acetyl-beta-D-hexosaminides.</text>
        <dbReference type="EC" id="3.2.1.52"/>
    </reaction>
</comment>
<dbReference type="UniPathway" id="UPA00544"/>
<dbReference type="GO" id="GO:0005737">
    <property type="term" value="C:cytoplasm"/>
    <property type="evidence" value="ECO:0007669"/>
    <property type="project" value="UniProtKB-SubCell"/>
</dbReference>
<evidence type="ECO:0000313" key="12">
    <source>
        <dbReference type="EMBL" id="KTD58456.1"/>
    </source>
</evidence>
<keyword evidence="2 10" id="KW-0963">Cytoplasm</keyword>
<feature type="site" description="Important for catalytic activity" evidence="10">
    <location>
        <position position="183"/>
    </location>
</feature>
<proteinExistence type="inferred from homology"/>
<keyword evidence="7 10" id="KW-0326">Glycosidase</keyword>